<dbReference type="Pfam" id="PF07734">
    <property type="entry name" value="FBA_1"/>
    <property type="match status" value="1"/>
</dbReference>
<protein>
    <recommendedName>
        <fullName evidence="1">F-box domain-containing protein</fullName>
    </recommendedName>
</protein>
<dbReference type="InterPro" id="IPR017451">
    <property type="entry name" value="F-box-assoc_interact_dom"/>
</dbReference>
<dbReference type="InterPro" id="IPR006527">
    <property type="entry name" value="F-box-assoc_dom_typ1"/>
</dbReference>
<dbReference type="InterPro" id="IPR036047">
    <property type="entry name" value="F-box-like_dom_sf"/>
</dbReference>
<dbReference type="SMART" id="SM00256">
    <property type="entry name" value="FBOX"/>
    <property type="match status" value="2"/>
</dbReference>
<dbReference type="CDD" id="cd22157">
    <property type="entry name" value="F-box_AtFBW1-like"/>
    <property type="match status" value="1"/>
</dbReference>
<dbReference type="PROSITE" id="PS50181">
    <property type="entry name" value="FBOX"/>
    <property type="match status" value="2"/>
</dbReference>
<dbReference type="InterPro" id="IPR013187">
    <property type="entry name" value="F-box-assoc_dom_typ3"/>
</dbReference>
<reference evidence="2" key="1">
    <citation type="submission" date="2023-03" db="EMBL/GenBank/DDBJ databases">
        <title>Chromosome-scale reference genome and RAD-based genetic map of yellow starthistle (Centaurea solstitialis) reveal putative structural variation and QTLs associated with invader traits.</title>
        <authorList>
            <person name="Reatini B."/>
            <person name="Cang F.A."/>
            <person name="Jiang Q."/>
            <person name="Mckibben M.T.W."/>
            <person name="Barker M.S."/>
            <person name="Rieseberg L.H."/>
            <person name="Dlugosch K.M."/>
        </authorList>
    </citation>
    <scope>NUCLEOTIDE SEQUENCE</scope>
    <source>
        <strain evidence="2">CAN-66</strain>
        <tissue evidence="2">Leaf</tissue>
    </source>
</reference>
<name>A0AA38T870_9ASTR</name>
<dbReference type="Pfam" id="PF00646">
    <property type="entry name" value="F-box"/>
    <property type="match status" value="1"/>
</dbReference>
<dbReference type="Proteomes" id="UP001172457">
    <property type="component" value="Chromosome 4"/>
</dbReference>
<accession>A0AA38T870</accession>
<dbReference type="Gene3D" id="1.20.1280.50">
    <property type="match status" value="2"/>
</dbReference>
<dbReference type="PANTHER" id="PTHR31672:SF13">
    <property type="entry name" value="F-BOX PROTEIN CPR30-LIKE"/>
    <property type="match status" value="1"/>
</dbReference>
<feature type="domain" description="F-box" evidence="1">
    <location>
        <begin position="225"/>
        <end position="270"/>
    </location>
</feature>
<proteinExistence type="predicted"/>
<dbReference type="Pfam" id="PF12937">
    <property type="entry name" value="F-box-like"/>
    <property type="match status" value="1"/>
</dbReference>
<dbReference type="AlphaFoldDB" id="A0AA38T870"/>
<dbReference type="PANTHER" id="PTHR31672">
    <property type="entry name" value="BNACNNG10540D PROTEIN"/>
    <property type="match status" value="1"/>
</dbReference>
<sequence length="607" mass="69606">MENLLAELTIDILSRLPVKTIFHCKRVCKKWRNLVLGSFFVNLGLSRSPTTSLIVHQVNQNLMDPGTLKWVEIEDKVDHHHLHYDSLMSLNLNRVPIFQISRISLKGSVNGLTCLRHYSTEHDDTYICNPVTREILILPPPQCNKHCITIIVYGFGVSSLTREYKAVRTLNRKIPLLNGDKSKYQPEAEVYTLGTGQWRSLALPTLTTVNVDGRECYTIRTLINPPSMEDLPVELMIDILSRLPVRTIIHCKLVCKKWRNLVSDSSFVNLHLFRSSHATGLIIHQNVIYLRDSGFLKWVEIEDKADHHHLHHEKIIDLNTIPVFQNSHISQMGSVNGLICLWQSSPGHDNTYICNPITREILILPTPPQYHDHCSIEFAYGFGVSSLTGVYKVVRTLNRKIPLNGNKFKMVSEAEVYTLGTGQWRTLGGVPRWLYESDVGAVLNDRCHWILYDYEDATERICTFDLNTETFQLFPSPPFDATEEVVDHVQSLAVLKGCLCISNGNHAQFTIWVMKEYGIKKSWHKETVVTKEAFNPSRQQPYWYTIYLVEGLKDGTIFLMTGELWAFYPTSDTIEEIDTCYGLASVLAYRPSFLKLQNFESERVHML</sequence>
<feature type="domain" description="F-box" evidence="1">
    <location>
        <begin position="1"/>
        <end position="43"/>
    </location>
</feature>
<comment type="caution">
    <text evidence="2">The sequence shown here is derived from an EMBL/GenBank/DDBJ whole genome shotgun (WGS) entry which is preliminary data.</text>
</comment>
<dbReference type="InterPro" id="IPR001810">
    <property type="entry name" value="F-box_dom"/>
</dbReference>
<dbReference type="Pfam" id="PF08268">
    <property type="entry name" value="FBA_3"/>
    <property type="match status" value="1"/>
</dbReference>
<evidence type="ECO:0000313" key="3">
    <source>
        <dbReference type="Proteomes" id="UP001172457"/>
    </source>
</evidence>
<evidence type="ECO:0000313" key="2">
    <source>
        <dbReference type="EMBL" id="KAJ9552138.1"/>
    </source>
</evidence>
<dbReference type="SUPFAM" id="SSF81383">
    <property type="entry name" value="F-box domain"/>
    <property type="match status" value="2"/>
</dbReference>
<gene>
    <name evidence="2" type="ORF">OSB04_016183</name>
</gene>
<dbReference type="NCBIfam" id="TIGR01640">
    <property type="entry name" value="F_box_assoc_1"/>
    <property type="match status" value="2"/>
</dbReference>
<keyword evidence="3" id="KW-1185">Reference proteome</keyword>
<evidence type="ECO:0000259" key="1">
    <source>
        <dbReference type="PROSITE" id="PS50181"/>
    </source>
</evidence>
<dbReference type="InterPro" id="IPR050796">
    <property type="entry name" value="SCF_F-box_component"/>
</dbReference>
<organism evidence="2 3">
    <name type="scientific">Centaurea solstitialis</name>
    <name type="common">yellow star-thistle</name>
    <dbReference type="NCBI Taxonomy" id="347529"/>
    <lineage>
        <taxon>Eukaryota</taxon>
        <taxon>Viridiplantae</taxon>
        <taxon>Streptophyta</taxon>
        <taxon>Embryophyta</taxon>
        <taxon>Tracheophyta</taxon>
        <taxon>Spermatophyta</taxon>
        <taxon>Magnoliopsida</taxon>
        <taxon>eudicotyledons</taxon>
        <taxon>Gunneridae</taxon>
        <taxon>Pentapetalae</taxon>
        <taxon>asterids</taxon>
        <taxon>campanulids</taxon>
        <taxon>Asterales</taxon>
        <taxon>Asteraceae</taxon>
        <taxon>Carduoideae</taxon>
        <taxon>Cardueae</taxon>
        <taxon>Centaureinae</taxon>
        <taxon>Centaurea</taxon>
    </lineage>
</organism>
<dbReference type="EMBL" id="JARYMX010000004">
    <property type="protein sequence ID" value="KAJ9552138.1"/>
    <property type="molecule type" value="Genomic_DNA"/>
</dbReference>